<dbReference type="AlphaFoldDB" id="A0A2P2P4P4"/>
<evidence type="ECO:0000313" key="1">
    <source>
        <dbReference type="EMBL" id="MBX49623.1"/>
    </source>
</evidence>
<reference evidence="1" key="1">
    <citation type="submission" date="2018-02" db="EMBL/GenBank/DDBJ databases">
        <title>Rhizophora mucronata_Transcriptome.</title>
        <authorList>
            <person name="Meera S.P."/>
            <person name="Sreeshan A."/>
            <person name="Augustine A."/>
        </authorList>
    </citation>
    <scope>NUCLEOTIDE SEQUENCE</scope>
    <source>
        <tissue evidence="1">Leaf</tissue>
    </source>
</reference>
<organism evidence="1">
    <name type="scientific">Rhizophora mucronata</name>
    <name type="common">Asiatic mangrove</name>
    <dbReference type="NCBI Taxonomy" id="61149"/>
    <lineage>
        <taxon>Eukaryota</taxon>
        <taxon>Viridiplantae</taxon>
        <taxon>Streptophyta</taxon>
        <taxon>Embryophyta</taxon>
        <taxon>Tracheophyta</taxon>
        <taxon>Spermatophyta</taxon>
        <taxon>Magnoliopsida</taxon>
        <taxon>eudicotyledons</taxon>
        <taxon>Gunneridae</taxon>
        <taxon>Pentapetalae</taxon>
        <taxon>rosids</taxon>
        <taxon>fabids</taxon>
        <taxon>Malpighiales</taxon>
        <taxon>Rhizophoraceae</taxon>
        <taxon>Rhizophora</taxon>
    </lineage>
</organism>
<name>A0A2P2P4P4_RHIMU</name>
<sequence length="31" mass="3699">MLQTLKDNCCLNRWFSYVMLHGFINYSKSDA</sequence>
<dbReference type="EMBL" id="GGEC01069139">
    <property type="protein sequence ID" value="MBX49623.1"/>
    <property type="molecule type" value="Transcribed_RNA"/>
</dbReference>
<proteinExistence type="predicted"/>
<protein>
    <submittedName>
        <fullName evidence="1">Uncharacterized protein</fullName>
    </submittedName>
</protein>
<accession>A0A2P2P4P4</accession>